<dbReference type="SUPFAM" id="SSF75169">
    <property type="entry name" value="DsrEFH-like"/>
    <property type="match status" value="1"/>
</dbReference>
<name>A0A2K9AQ55_9GAMM</name>
<dbReference type="EMBL" id="CP025120">
    <property type="protein sequence ID" value="AUD78553.1"/>
    <property type="molecule type" value="Genomic_DNA"/>
</dbReference>
<proteinExistence type="predicted"/>
<dbReference type="Gene3D" id="3.40.1260.10">
    <property type="entry name" value="DsrEFH-like"/>
    <property type="match status" value="1"/>
</dbReference>
<dbReference type="Proteomes" id="UP000232693">
    <property type="component" value="Chromosome"/>
</dbReference>
<dbReference type="OrthoDB" id="7206705at2"/>
<dbReference type="PANTHER" id="PTHR37691:SF1">
    <property type="entry name" value="BLR3518 PROTEIN"/>
    <property type="match status" value="1"/>
</dbReference>
<gene>
    <name evidence="1" type="ORF">CW740_04500</name>
</gene>
<dbReference type="InterPro" id="IPR027396">
    <property type="entry name" value="DsrEFH-like"/>
</dbReference>
<accession>A0A2K9AQ55</accession>
<evidence type="ECO:0000313" key="2">
    <source>
        <dbReference type="Proteomes" id="UP000232693"/>
    </source>
</evidence>
<protein>
    <submittedName>
        <fullName evidence="1">Uncharacterized protein</fullName>
    </submittedName>
</protein>
<keyword evidence="2" id="KW-1185">Reference proteome</keyword>
<dbReference type="Pfam" id="PF02635">
    <property type="entry name" value="DsrE"/>
    <property type="match status" value="1"/>
</dbReference>
<dbReference type="RefSeq" id="WP_106646418.1">
    <property type="nucleotide sequence ID" value="NZ_BMGO01000002.1"/>
</dbReference>
<evidence type="ECO:0000313" key="1">
    <source>
        <dbReference type="EMBL" id="AUD78553.1"/>
    </source>
</evidence>
<dbReference type="KEGG" id="kpd:CW740_04500"/>
<sequence>MKIIGFLLCCLALLPPPVSAKSDIKMGPVIEGYGPTSAITDADVKLPEGFIYKALFDISETHKKHDQYNRKIESVARFLNMHARNGVKLEDMKLAVVLHGAATKDVLTDEAYAKRHGHNNPNTDLIKELSKKGVEFYICGQSAAFYDIKKSELSSDVKLALSAMTMAVLLQQEDYQLIPF</sequence>
<organism evidence="1 2">
    <name type="scientific">Kangiella profundi</name>
    <dbReference type="NCBI Taxonomy" id="1561924"/>
    <lineage>
        <taxon>Bacteria</taxon>
        <taxon>Pseudomonadati</taxon>
        <taxon>Pseudomonadota</taxon>
        <taxon>Gammaproteobacteria</taxon>
        <taxon>Kangiellales</taxon>
        <taxon>Kangiellaceae</taxon>
        <taxon>Kangiella</taxon>
    </lineage>
</organism>
<dbReference type="AlphaFoldDB" id="A0A2K9AQ55"/>
<dbReference type="PANTHER" id="PTHR37691">
    <property type="entry name" value="BLR3518 PROTEIN"/>
    <property type="match status" value="1"/>
</dbReference>
<reference evidence="1 2" key="1">
    <citation type="submission" date="2017-12" db="EMBL/GenBank/DDBJ databases">
        <title>Kangiella profundi FT102 completed genome.</title>
        <authorList>
            <person name="Xu J."/>
            <person name="Wang J."/>
            <person name="Lu Y."/>
        </authorList>
    </citation>
    <scope>NUCLEOTIDE SEQUENCE [LARGE SCALE GENOMIC DNA]</scope>
    <source>
        <strain evidence="1 2">FT102</strain>
    </source>
</reference>
<dbReference type="InterPro" id="IPR003787">
    <property type="entry name" value="Sulphur_relay_DsrE/F-like"/>
</dbReference>